<protein>
    <submittedName>
        <fullName evidence="4">Hsp20/alpha crystallin family protein</fullName>
    </submittedName>
</protein>
<sequence length="157" mass="17846">MLMRWQPFQEADLLRRQFDRLFSDVAALTNEATGAEWLPATELHDDGENLTLRAVIPGMEAKDLDIQVTKDTITLAGERRSEKEDKTKDYFWSEVKYGKFYRVIQLPIAVQNDQVKAEYNNGILTLTLPKAPELKAFKVNLSGLDSAETAKNLEGKQ</sequence>
<dbReference type="Proteomes" id="UP001333818">
    <property type="component" value="Unassembled WGS sequence"/>
</dbReference>
<comment type="caution">
    <text evidence="4">The sequence shown here is derived from an EMBL/GenBank/DDBJ whole genome shotgun (WGS) entry which is preliminary data.</text>
</comment>
<dbReference type="CDD" id="cd06464">
    <property type="entry name" value="ACD_sHsps-like"/>
    <property type="match status" value="1"/>
</dbReference>
<feature type="domain" description="SHSP" evidence="3">
    <location>
        <begin position="32"/>
        <end position="147"/>
    </location>
</feature>
<gene>
    <name evidence="4" type="ORF">V2H45_09280</name>
</gene>
<dbReference type="InterPro" id="IPR008978">
    <property type="entry name" value="HSP20-like_chaperone"/>
</dbReference>
<dbReference type="Gene3D" id="2.60.40.790">
    <property type="match status" value="1"/>
</dbReference>
<dbReference type="PANTHER" id="PTHR11527">
    <property type="entry name" value="HEAT-SHOCK PROTEIN 20 FAMILY MEMBER"/>
    <property type="match status" value="1"/>
</dbReference>
<organism evidence="4 5">
    <name type="scientific">Tumidithrix elongata BACA0141</name>
    <dbReference type="NCBI Taxonomy" id="2716417"/>
    <lineage>
        <taxon>Bacteria</taxon>
        <taxon>Bacillati</taxon>
        <taxon>Cyanobacteriota</taxon>
        <taxon>Cyanophyceae</taxon>
        <taxon>Pseudanabaenales</taxon>
        <taxon>Pseudanabaenaceae</taxon>
        <taxon>Tumidithrix</taxon>
        <taxon>Tumidithrix elongata</taxon>
    </lineage>
</organism>
<dbReference type="InterPro" id="IPR002068">
    <property type="entry name" value="A-crystallin/Hsp20_dom"/>
</dbReference>
<evidence type="ECO:0000313" key="4">
    <source>
        <dbReference type="EMBL" id="MEE3716935.1"/>
    </source>
</evidence>
<dbReference type="SUPFAM" id="SSF49764">
    <property type="entry name" value="HSP20-like chaperones"/>
    <property type="match status" value="1"/>
</dbReference>
<name>A0AAW9Q0F5_9CYAN</name>
<evidence type="ECO:0000256" key="1">
    <source>
        <dbReference type="PROSITE-ProRule" id="PRU00285"/>
    </source>
</evidence>
<dbReference type="EMBL" id="JAZBJZ010000029">
    <property type="protein sequence ID" value="MEE3716935.1"/>
    <property type="molecule type" value="Genomic_DNA"/>
</dbReference>
<keyword evidence="5" id="KW-1185">Reference proteome</keyword>
<reference evidence="4" key="1">
    <citation type="submission" date="2024-01" db="EMBL/GenBank/DDBJ databases">
        <title>Bank of Algae and Cyanobacteria of the Azores (BACA) strain genomes.</title>
        <authorList>
            <person name="Luz R."/>
            <person name="Cordeiro R."/>
            <person name="Fonseca A."/>
            <person name="Goncalves V."/>
        </authorList>
    </citation>
    <scope>NUCLEOTIDE SEQUENCE</scope>
    <source>
        <strain evidence="4">BACA0141</strain>
    </source>
</reference>
<evidence type="ECO:0000259" key="3">
    <source>
        <dbReference type="PROSITE" id="PS01031"/>
    </source>
</evidence>
<comment type="similarity">
    <text evidence="1 2">Belongs to the small heat shock protein (HSP20) family.</text>
</comment>
<dbReference type="Pfam" id="PF00011">
    <property type="entry name" value="HSP20"/>
    <property type="match status" value="1"/>
</dbReference>
<dbReference type="InterPro" id="IPR031107">
    <property type="entry name" value="Small_HSP"/>
</dbReference>
<evidence type="ECO:0000313" key="5">
    <source>
        <dbReference type="Proteomes" id="UP001333818"/>
    </source>
</evidence>
<dbReference type="RefSeq" id="WP_330483364.1">
    <property type="nucleotide sequence ID" value="NZ_JAZBJZ010000029.1"/>
</dbReference>
<evidence type="ECO:0000256" key="2">
    <source>
        <dbReference type="RuleBase" id="RU003616"/>
    </source>
</evidence>
<accession>A0AAW9Q0F5</accession>
<dbReference type="AlphaFoldDB" id="A0AAW9Q0F5"/>
<dbReference type="PROSITE" id="PS01031">
    <property type="entry name" value="SHSP"/>
    <property type="match status" value="1"/>
</dbReference>
<proteinExistence type="inferred from homology"/>